<dbReference type="GO" id="GO:0005829">
    <property type="term" value="C:cytosol"/>
    <property type="evidence" value="ECO:0007669"/>
    <property type="project" value="TreeGrafter"/>
</dbReference>
<sequence length="246" mass="26493">MGRTTTEDSRPSRGTDGRRRRAQRGWPPSSLLGGLAGPARERLLALGSEARYPADRVLIREADQTTFVLILLDGVVKVTARTQDERDALLAVRMGGDLVGEFAAVDGRPRSATVTTCGPVVARVVGRAEFLDCTRRDPGIAHAVNGSVVTKLRVANAYRVDFAGCDAATRLARVLYQIAMTYGERQGDGAVIHWPLTQPELATLSGAAEPTVHRALRRLRETGVVSTGYRTVRVESLALLSSAAFD</sequence>
<evidence type="ECO:0000313" key="7">
    <source>
        <dbReference type="EMBL" id="NYI05775.1"/>
    </source>
</evidence>
<evidence type="ECO:0000313" key="8">
    <source>
        <dbReference type="Proteomes" id="UP000567795"/>
    </source>
</evidence>
<gene>
    <name evidence="7" type="ORF">FHU37_002718</name>
</gene>
<comment type="caution">
    <text evidence="7">The sequence shown here is derived from an EMBL/GenBank/DDBJ whole genome shotgun (WGS) entry which is preliminary data.</text>
</comment>
<feature type="domain" description="Cyclic nucleotide-binding" evidence="5">
    <location>
        <begin position="31"/>
        <end position="130"/>
    </location>
</feature>
<keyword evidence="8" id="KW-1185">Reference proteome</keyword>
<dbReference type="InterPro" id="IPR050397">
    <property type="entry name" value="Env_Response_Regulators"/>
</dbReference>
<evidence type="ECO:0000256" key="2">
    <source>
        <dbReference type="ARBA" id="ARBA00023125"/>
    </source>
</evidence>
<dbReference type="GO" id="GO:0003700">
    <property type="term" value="F:DNA-binding transcription factor activity"/>
    <property type="evidence" value="ECO:0007669"/>
    <property type="project" value="TreeGrafter"/>
</dbReference>
<evidence type="ECO:0000259" key="6">
    <source>
        <dbReference type="PROSITE" id="PS51063"/>
    </source>
</evidence>
<dbReference type="Gene3D" id="2.60.120.10">
    <property type="entry name" value="Jelly Rolls"/>
    <property type="match status" value="1"/>
</dbReference>
<dbReference type="GO" id="GO:0003677">
    <property type="term" value="F:DNA binding"/>
    <property type="evidence" value="ECO:0007669"/>
    <property type="project" value="UniProtKB-KW"/>
</dbReference>
<dbReference type="Gene3D" id="1.10.10.10">
    <property type="entry name" value="Winged helix-like DNA-binding domain superfamily/Winged helix DNA-binding domain"/>
    <property type="match status" value="1"/>
</dbReference>
<protein>
    <submittedName>
        <fullName evidence="7">CRP-like cAMP-binding protein</fullName>
    </submittedName>
</protein>
<accession>A0A852ZV26</accession>
<dbReference type="PANTHER" id="PTHR24567">
    <property type="entry name" value="CRP FAMILY TRANSCRIPTIONAL REGULATORY PROTEIN"/>
    <property type="match status" value="1"/>
</dbReference>
<dbReference type="InterPro" id="IPR036390">
    <property type="entry name" value="WH_DNA-bd_sf"/>
</dbReference>
<evidence type="ECO:0000256" key="3">
    <source>
        <dbReference type="ARBA" id="ARBA00023163"/>
    </source>
</evidence>
<name>A0A852ZV26_9ACTN</name>
<dbReference type="InterPro" id="IPR036388">
    <property type="entry name" value="WH-like_DNA-bd_sf"/>
</dbReference>
<proteinExistence type="predicted"/>
<dbReference type="Pfam" id="PF00027">
    <property type="entry name" value="cNMP_binding"/>
    <property type="match status" value="1"/>
</dbReference>
<dbReference type="SUPFAM" id="SSF46785">
    <property type="entry name" value="Winged helix' DNA-binding domain"/>
    <property type="match status" value="1"/>
</dbReference>
<dbReference type="Pfam" id="PF13545">
    <property type="entry name" value="HTH_Crp_2"/>
    <property type="match status" value="1"/>
</dbReference>
<dbReference type="InterPro" id="IPR018490">
    <property type="entry name" value="cNMP-bd_dom_sf"/>
</dbReference>
<dbReference type="InterPro" id="IPR014710">
    <property type="entry name" value="RmlC-like_jellyroll"/>
</dbReference>
<feature type="domain" description="HTH crp-type" evidence="6">
    <location>
        <begin position="165"/>
        <end position="238"/>
    </location>
</feature>
<dbReference type="SMART" id="SM00100">
    <property type="entry name" value="cNMP"/>
    <property type="match status" value="1"/>
</dbReference>
<dbReference type="Proteomes" id="UP000567795">
    <property type="component" value="Unassembled WGS sequence"/>
</dbReference>
<keyword evidence="1" id="KW-0805">Transcription regulation</keyword>
<dbReference type="InterPro" id="IPR012318">
    <property type="entry name" value="HTH_CRP"/>
</dbReference>
<dbReference type="CDD" id="cd00038">
    <property type="entry name" value="CAP_ED"/>
    <property type="match status" value="1"/>
</dbReference>
<reference evidence="7 8" key="1">
    <citation type="submission" date="2020-07" db="EMBL/GenBank/DDBJ databases">
        <title>Sequencing the genomes of 1000 actinobacteria strains.</title>
        <authorList>
            <person name="Klenk H.-P."/>
        </authorList>
    </citation>
    <scope>NUCLEOTIDE SEQUENCE [LARGE SCALE GENOMIC DNA]</scope>
    <source>
        <strain evidence="7 8">DSM 42178</strain>
    </source>
</reference>
<dbReference type="RefSeq" id="WP_312892595.1">
    <property type="nucleotide sequence ID" value="NZ_JACBZD010000001.1"/>
</dbReference>
<dbReference type="PROSITE" id="PS50042">
    <property type="entry name" value="CNMP_BINDING_3"/>
    <property type="match status" value="1"/>
</dbReference>
<feature type="region of interest" description="Disordered" evidence="4">
    <location>
        <begin position="1"/>
        <end position="31"/>
    </location>
</feature>
<dbReference type="PROSITE" id="PS51063">
    <property type="entry name" value="HTH_CRP_2"/>
    <property type="match status" value="1"/>
</dbReference>
<dbReference type="PANTHER" id="PTHR24567:SF74">
    <property type="entry name" value="HTH-TYPE TRANSCRIPTIONAL REGULATOR ARCR"/>
    <property type="match status" value="1"/>
</dbReference>
<dbReference type="SUPFAM" id="SSF51206">
    <property type="entry name" value="cAMP-binding domain-like"/>
    <property type="match status" value="1"/>
</dbReference>
<evidence type="ECO:0000256" key="4">
    <source>
        <dbReference type="SAM" id="MobiDB-lite"/>
    </source>
</evidence>
<keyword evidence="2" id="KW-0238">DNA-binding</keyword>
<dbReference type="EMBL" id="JACBZD010000001">
    <property type="protein sequence ID" value="NYI05775.1"/>
    <property type="molecule type" value="Genomic_DNA"/>
</dbReference>
<dbReference type="InterPro" id="IPR000595">
    <property type="entry name" value="cNMP-bd_dom"/>
</dbReference>
<dbReference type="AlphaFoldDB" id="A0A852ZV26"/>
<evidence type="ECO:0000259" key="5">
    <source>
        <dbReference type="PROSITE" id="PS50042"/>
    </source>
</evidence>
<feature type="compositionally biased region" description="Basic and acidic residues" evidence="4">
    <location>
        <begin position="1"/>
        <end position="17"/>
    </location>
</feature>
<keyword evidence="3" id="KW-0804">Transcription</keyword>
<evidence type="ECO:0000256" key="1">
    <source>
        <dbReference type="ARBA" id="ARBA00023015"/>
    </source>
</evidence>
<organism evidence="7 8">
    <name type="scientific">Allostreptomyces psammosilenae</name>
    <dbReference type="NCBI Taxonomy" id="1892865"/>
    <lineage>
        <taxon>Bacteria</taxon>
        <taxon>Bacillati</taxon>
        <taxon>Actinomycetota</taxon>
        <taxon>Actinomycetes</taxon>
        <taxon>Kitasatosporales</taxon>
        <taxon>Streptomycetaceae</taxon>
        <taxon>Allostreptomyces</taxon>
    </lineage>
</organism>